<name>A0ABT0ZSR0_9PSEU</name>
<feature type="transmembrane region" description="Helical" evidence="8">
    <location>
        <begin position="284"/>
        <end position="304"/>
    </location>
</feature>
<feature type="transmembrane region" description="Helical" evidence="8">
    <location>
        <begin position="106"/>
        <end position="127"/>
    </location>
</feature>
<dbReference type="CDD" id="cd06173">
    <property type="entry name" value="MFS_MefA_like"/>
    <property type="match status" value="1"/>
</dbReference>
<feature type="transmembrane region" description="Helical" evidence="8">
    <location>
        <begin position="165"/>
        <end position="184"/>
    </location>
</feature>
<feature type="transmembrane region" description="Helical" evidence="8">
    <location>
        <begin position="425"/>
        <end position="453"/>
    </location>
</feature>
<feature type="transmembrane region" description="Helical" evidence="8">
    <location>
        <begin position="77"/>
        <end position="100"/>
    </location>
</feature>
<dbReference type="PANTHER" id="PTHR23513:SF9">
    <property type="entry name" value="ENTEROBACTIN EXPORTER ENTS"/>
    <property type="match status" value="1"/>
</dbReference>
<keyword evidence="6 8" id="KW-0472">Membrane</keyword>
<accession>A0ABT0ZSR0</accession>
<keyword evidence="4 8" id="KW-0812">Transmembrane</keyword>
<dbReference type="InterPro" id="IPR010290">
    <property type="entry name" value="TM_effector"/>
</dbReference>
<evidence type="ECO:0000256" key="4">
    <source>
        <dbReference type="ARBA" id="ARBA00022692"/>
    </source>
</evidence>
<evidence type="ECO:0000256" key="7">
    <source>
        <dbReference type="SAM" id="MobiDB-lite"/>
    </source>
</evidence>
<feature type="region of interest" description="Disordered" evidence="7">
    <location>
        <begin position="1"/>
        <end position="40"/>
    </location>
</feature>
<sequence length="470" mass="47496">MPARRHRDLVRTGDRAEADSAAPARCGPADSGSAGWDVPGSAQPRVIGRCLTSRGDVVRTGLLDIGPLRTSPEFRRLWSGTVAIRFSGQMAVVAVLYQVWELTRSPLWTGAIGVATAVPTIVLGLVGGTIADTFDRRRVVLLTSVGAVVAAALLAAQAVAGLESAALVLALVAAQTSCTALGFASRRAFIPRLLPRPQVAAGVALEILAFQVAMLVGPAVAGVVLARWGLGWAYAVDALAILLSLYGVARLPSMRPEGGTPRAGLRATGEGLAFLWRRPALRGVLATDLAATVLAIPVALFPAINQERFGGDPHTLGLLLTAVAVGGIASGLLSGAVTSAARPGAVMLGSVGVWGLALAGFGLVDGLAATLTCLAIAGAADSVSVISGGTLVQLETPDGFRGRINSAQYAVGAGGPGLGDARAGLVAGLASASAAAVSGGLACVLAVAVIAGTHPALRRWRRRDPDDDEA</sequence>
<feature type="transmembrane region" description="Helical" evidence="8">
    <location>
        <begin position="205"/>
        <end position="226"/>
    </location>
</feature>
<dbReference type="InterPro" id="IPR036259">
    <property type="entry name" value="MFS_trans_sf"/>
</dbReference>
<dbReference type="Gene3D" id="1.20.1250.20">
    <property type="entry name" value="MFS general substrate transporter like domains"/>
    <property type="match status" value="1"/>
</dbReference>
<evidence type="ECO:0000256" key="6">
    <source>
        <dbReference type="ARBA" id="ARBA00023136"/>
    </source>
</evidence>
<dbReference type="Proteomes" id="UP001165283">
    <property type="component" value="Unassembled WGS sequence"/>
</dbReference>
<evidence type="ECO:0000256" key="2">
    <source>
        <dbReference type="ARBA" id="ARBA00022448"/>
    </source>
</evidence>
<keyword evidence="3" id="KW-1003">Cell membrane</keyword>
<feature type="transmembrane region" description="Helical" evidence="8">
    <location>
        <begin position="353"/>
        <end position="377"/>
    </location>
</feature>
<feature type="transmembrane region" description="Helical" evidence="8">
    <location>
        <begin position="316"/>
        <end position="341"/>
    </location>
</feature>
<feature type="transmembrane region" description="Helical" evidence="8">
    <location>
        <begin position="139"/>
        <end position="159"/>
    </location>
</feature>
<evidence type="ECO:0000313" key="10">
    <source>
        <dbReference type="Proteomes" id="UP001165283"/>
    </source>
</evidence>
<evidence type="ECO:0000256" key="1">
    <source>
        <dbReference type="ARBA" id="ARBA00004429"/>
    </source>
</evidence>
<protein>
    <submittedName>
        <fullName evidence="9">MFS transporter</fullName>
    </submittedName>
</protein>
<keyword evidence="5 8" id="KW-1133">Transmembrane helix</keyword>
<feature type="compositionally biased region" description="Basic and acidic residues" evidence="7">
    <location>
        <begin position="9"/>
        <end position="18"/>
    </location>
</feature>
<feature type="transmembrane region" description="Helical" evidence="8">
    <location>
        <begin position="232"/>
        <end position="249"/>
    </location>
</feature>
<dbReference type="Pfam" id="PF05977">
    <property type="entry name" value="MFS_3"/>
    <property type="match status" value="1"/>
</dbReference>
<dbReference type="SUPFAM" id="SSF103473">
    <property type="entry name" value="MFS general substrate transporter"/>
    <property type="match status" value="1"/>
</dbReference>
<comment type="caution">
    <text evidence="9">The sequence shown here is derived from an EMBL/GenBank/DDBJ whole genome shotgun (WGS) entry which is preliminary data.</text>
</comment>
<reference evidence="9" key="1">
    <citation type="submission" date="2021-04" db="EMBL/GenBank/DDBJ databases">
        <title>Pseudonocardia sp. nov., isolated from sandy soil of mangrove forest.</title>
        <authorList>
            <person name="Zan Z."/>
            <person name="Huang R."/>
            <person name="Liu W."/>
        </authorList>
    </citation>
    <scope>NUCLEOTIDE SEQUENCE</scope>
    <source>
        <strain evidence="9">S2-4</strain>
    </source>
</reference>
<evidence type="ECO:0000313" key="9">
    <source>
        <dbReference type="EMBL" id="MCO1653753.1"/>
    </source>
</evidence>
<keyword evidence="2" id="KW-0813">Transport</keyword>
<evidence type="ECO:0000256" key="8">
    <source>
        <dbReference type="SAM" id="Phobius"/>
    </source>
</evidence>
<evidence type="ECO:0000256" key="3">
    <source>
        <dbReference type="ARBA" id="ARBA00022475"/>
    </source>
</evidence>
<proteinExistence type="predicted"/>
<keyword evidence="10" id="KW-1185">Reference proteome</keyword>
<organism evidence="9 10">
    <name type="scientific">Pseudonocardia humida</name>
    <dbReference type="NCBI Taxonomy" id="2800819"/>
    <lineage>
        <taxon>Bacteria</taxon>
        <taxon>Bacillati</taxon>
        <taxon>Actinomycetota</taxon>
        <taxon>Actinomycetes</taxon>
        <taxon>Pseudonocardiales</taxon>
        <taxon>Pseudonocardiaceae</taxon>
        <taxon>Pseudonocardia</taxon>
    </lineage>
</organism>
<gene>
    <name evidence="9" type="ORF">KDL28_01660</name>
</gene>
<comment type="subcellular location">
    <subcellularLocation>
        <location evidence="1">Cell inner membrane</location>
        <topology evidence="1">Multi-pass membrane protein</topology>
    </subcellularLocation>
</comment>
<dbReference type="PANTHER" id="PTHR23513">
    <property type="entry name" value="INTEGRAL MEMBRANE EFFLUX PROTEIN-RELATED"/>
    <property type="match status" value="1"/>
</dbReference>
<evidence type="ECO:0000256" key="5">
    <source>
        <dbReference type="ARBA" id="ARBA00022989"/>
    </source>
</evidence>
<dbReference type="EMBL" id="JAGSOV010000006">
    <property type="protein sequence ID" value="MCO1653753.1"/>
    <property type="molecule type" value="Genomic_DNA"/>
</dbReference>